<dbReference type="AlphaFoldDB" id="A0A182MPZ5"/>
<sequence length="177" mass="19204">MATNKLGRGGILWSNSKKGLDQSMALVFSSRQAFLCWNAQDRRQRSGKCLTAERLGTGIGSRATESTESWESRTAREGLSTGRSGRARESTMARESTTSAERLRGSVSGRARESSEAGETARVERLSASVSCTSAELSGTGNAGHRSIDRNQVRNCGNREGLNSRFTGSTRLWTHLE</sequence>
<organism evidence="2 3">
    <name type="scientific">Anopheles culicifacies</name>
    <dbReference type="NCBI Taxonomy" id="139723"/>
    <lineage>
        <taxon>Eukaryota</taxon>
        <taxon>Metazoa</taxon>
        <taxon>Ecdysozoa</taxon>
        <taxon>Arthropoda</taxon>
        <taxon>Hexapoda</taxon>
        <taxon>Insecta</taxon>
        <taxon>Pterygota</taxon>
        <taxon>Neoptera</taxon>
        <taxon>Endopterygota</taxon>
        <taxon>Diptera</taxon>
        <taxon>Nematocera</taxon>
        <taxon>Culicoidea</taxon>
        <taxon>Culicidae</taxon>
        <taxon>Anophelinae</taxon>
        <taxon>Anopheles</taxon>
        <taxon>culicifacies species complex</taxon>
    </lineage>
</organism>
<evidence type="ECO:0000313" key="3">
    <source>
        <dbReference type="Proteomes" id="UP000075883"/>
    </source>
</evidence>
<keyword evidence="3" id="KW-1185">Reference proteome</keyword>
<dbReference type="Proteomes" id="UP000075883">
    <property type="component" value="Unassembled WGS sequence"/>
</dbReference>
<evidence type="ECO:0000313" key="2">
    <source>
        <dbReference type="EnsemblMetazoa" id="ACUA023512-PA"/>
    </source>
</evidence>
<feature type="compositionally biased region" description="Basic and acidic residues" evidence="1">
    <location>
        <begin position="110"/>
        <end position="124"/>
    </location>
</feature>
<dbReference type="EnsemblMetazoa" id="ACUA023512-RA">
    <property type="protein sequence ID" value="ACUA023512-PA"/>
    <property type="gene ID" value="ACUA023512"/>
</dbReference>
<accession>A0A182MPZ5</accession>
<reference evidence="2" key="2">
    <citation type="submission" date="2020-05" db="UniProtKB">
        <authorList>
            <consortium name="EnsemblMetazoa"/>
        </authorList>
    </citation>
    <scope>IDENTIFICATION</scope>
    <source>
        <strain evidence="2">A-37</strain>
    </source>
</reference>
<protein>
    <submittedName>
        <fullName evidence="2">Uncharacterized protein</fullName>
    </submittedName>
</protein>
<evidence type="ECO:0000256" key="1">
    <source>
        <dbReference type="SAM" id="MobiDB-lite"/>
    </source>
</evidence>
<name>A0A182MPZ5_9DIPT</name>
<feature type="region of interest" description="Disordered" evidence="1">
    <location>
        <begin position="60"/>
        <end position="124"/>
    </location>
</feature>
<dbReference type="EMBL" id="AXCM01000787">
    <property type="status" value="NOT_ANNOTATED_CDS"/>
    <property type="molecule type" value="Genomic_DNA"/>
</dbReference>
<reference evidence="3" key="1">
    <citation type="submission" date="2013-09" db="EMBL/GenBank/DDBJ databases">
        <title>The Genome Sequence of Anopheles culicifacies species A.</title>
        <authorList>
            <consortium name="The Broad Institute Genomics Platform"/>
            <person name="Neafsey D.E."/>
            <person name="Besansky N."/>
            <person name="Howell P."/>
            <person name="Walton C."/>
            <person name="Young S.K."/>
            <person name="Zeng Q."/>
            <person name="Gargeya S."/>
            <person name="Fitzgerald M."/>
            <person name="Haas B."/>
            <person name="Abouelleil A."/>
            <person name="Allen A.W."/>
            <person name="Alvarado L."/>
            <person name="Arachchi H.M."/>
            <person name="Berlin A.M."/>
            <person name="Chapman S.B."/>
            <person name="Gainer-Dewar J."/>
            <person name="Goldberg J."/>
            <person name="Griggs A."/>
            <person name="Gujja S."/>
            <person name="Hansen M."/>
            <person name="Howarth C."/>
            <person name="Imamovic A."/>
            <person name="Ireland A."/>
            <person name="Larimer J."/>
            <person name="McCowan C."/>
            <person name="Murphy C."/>
            <person name="Pearson M."/>
            <person name="Poon T.W."/>
            <person name="Priest M."/>
            <person name="Roberts A."/>
            <person name="Saif S."/>
            <person name="Shea T."/>
            <person name="Sisk P."/>
            <person name="Sykes S."/>
            <person name="Wortman J."/>
            <person name="Nusbaum C."/>
            <person name="Birren B."/>
        </authorList>
    </citation>
    <scope>NUCLEOTIDE SEQUENCE [LARGE SCALE GENOMIC DNA]</scope>
    <source>
        <strain evidence="3">A-37</strain>
    </source>
</reference>
<dbReference type="VEuPathDB" id="VectorBase:ACUA023512"/>
<proteinExistence type="predicted"/>